<dbReference type="OrthoDB" id="8536512at2"/>
<evidence type="ECO:0000259" key="4">
    <source>
        <dbReference type="SMART" id="SM00400"/>
    </source>
</evidence>
<dbReference type="GO" id="GO:0005737">
    <property type="term" value="C:cytoplasm"/>
    <property type="evidence" value="ECO:0007669"/>
    <property type="project" value="TreeGrafter"/>
</dbReference>
<organism evidence="5 6">
    <name type="scientific">Arcicella aurantiaca</name>
    <dbReference type="NCBI Taxonomy" id="591202"/>
    <lineage>
        <taxon>Bacteria</taxon>
        <taxon>Pseudomonadati</taxon>
        <taxon>Bacteroidota</taxon>
        <taxon>Cytophagia</taxon>
        <taxon>Cytophagales</taxon>
        <taxon>Flectobacillaceae</taxon>
        <taxon>Arcicella</taxon>
    </lineage>
</organism>
<evidence type="ECO:0000256" key="2">
    <source>
        <dbReference type="ARBA" id="ARBA00022771"/>
    </source>
</evidence>
<proteinExistence type="predicted"/>
<dbReference type="GO" id="GO:0008270">
    <property type="term" value="F:zinc ion binding"/>
    <property type="evidence" value="ECO:0007669"/>
    <property type="project" value="UniProtKB-KW"/>
</dbReference>
<reference evidence="5 6" key="1">
    <citation type="submission" date="2018-05" db="EMBL/GenBank/DDBJ databases">
        <title>Genomic Encyclopedia of Archaeal and Bacterial Type Strains, Phase II (KMG-II): from individual species to whole genera.</title>
        <authorList>
            <person name="Goeker M."/>
        </authorList>
    </citation>
    <scope>NUCLEOTIDE SEQUENCE [LARGE SCALE GENOMIC DNA]</scope>
    <source>
        <strain evidence="5 6">DSM 22214</strain>
    </source>
</reference>
<dbReference type="InterPro" id="IPR002694">
    <property type="entry name" value="Znf_CHC2"/>
</dbReference>
<dbReference type="InterPro" id="IPR050219">
    <property type="entry name" value="DnaG_primase"/>
</dbReference>
<dbReference type="Proteomes" id="UP000245489">
    <property type="component" value="Unassembled WGS sequence"/>
</dbReference>
<dbReference type="Pfam" id="PF01807">
    <property type="entry name" value="Zn_ribbon_DnaG"/>
    <property type="match status" value="1"/>
</dbReference>
<feature type="domain" description="Zinc finger CHC2-type" evidence="4">
    <location>
        <begin position="42"/>
        <end position="89"/>
    </location>
</feature>
<dbReference type="SUPFAM" id="SSF57783">
    <property type="entry name" value="Zinc beta-ribbon"/>
    <property type="match status" value="1"/>
</dbReference>
<dbReference type="GO" id="GO:0003899">
    <property type="term" value="F:DNA-directed RNA polymerase activity"/>
    <property type="evidence" value="ECO:0007669"/>
    <property type="project" value="InterPro"/>
</dbReference>
<dbReference type="SUPFAM" id="SSF56731">
    <property type="entry name" value="DNA primase core"/>
    <property type="match status" value="1"/>
</dbReference>
<dbReference type="Gene3D" id="3.90.580.10">
    <property type="entry name" value="Zinc finger, CHC2-type domain"/>
    <property type="match status" value="1"/>
</dbReference>
<keyword evidence="3" id="KW-0862">Zinc</keyword>
<sequence length="295" mass="33159">MKTHEQINQLKQISIIDYLSGKGISPVSRNGSNFLYHSPLRQDSTPSFSVSPTLNVFNDFGNDADKGSIIDLVMKLEKIGFVDACSLLERMDDKRERDGSQTLSLSCRPISQEDPEGYTIKSVANLQHPALMRYVKNRGINLNTAFNYLQEIHYTNSKGQFFGVGYKTDNGGYVLRSEIMQKPINLGKSGIKTFTFPNSNTISVFEGMFDFLSAIEYYKRPPRCTAIILNSVTNLSKAIPQLTEATTIYSYMDNDEAGRKATQKMRDAGLNVQDCSSMYSDKDFKDFNEFLASTI</sequence>
<dbReference type="PANTHER" id="PTHR30313:SF2">
    <property type="entry name" value="DNA PRIMASE"/>
    <property type="match status" value="1"/>
</dbReference>
<dbReference type="CDD" id="cd01029">
    <property type="entry name" value="TOPRIM_primases"/>
    <property type="match status" value="1"/>
</dbReference>
<dbReference type="Pfam" id="PF13155">
    <property type="entry name" value="Toprim_2"/>
    <property type="match status" value="1"/>
</dbReference>
<accession>A0A316EGT4</accession>
<dbReference type="GO" id="GO:0006269">
    <property type="term" value="P:DNA replication, synthesis of primer"/>
    <property type="evidence" value="ECO:0007669"/>
    <property type="project" value="TreeGrafter"/>
</dbReference>
<evidence type="ECO:0000313" key="6">
    <source>
        <dbReference type="Proteomes" id="UP000245489"/>
    </source>
</evidence>
<dbReference type="RefSeq" id="WP_109741296.1">
    <property type="nucleotide sequence ID" value="NZ_QGGO01000002.1"/>
</dbReference>
<dbReference type="InterPro" id="IPR036977">
    <property type="entry name" value="DNA_primase_Znf_CHC2"/>
</dbReference>
<dbReference type="Gene3D" id="3.40.1360.10">
    <property type="match status" value="1"/>
</dbReference>
<keyword evidence="1" id="KW-0479">Metal-binding</keyword>
<dbReference type="SMART" id="SM00400">
    <property type="entry name" value="ZnF_CHCC"/>
    <property type="match status" value="1"/>
</dbReference>
<comment type="caution">
    <text evidence="5">The sequence shown here is derived from an EMBL/GenBank/DDBJ whole genome shotgun (WGS) entry which is preliminary data.</text>
</comment>
<dbReference type="InterPro" id="IPR034154">
    <property type="entry name" value="TOPRIM_DnaG/twinkle"/>
</dbReference>
<dbReference type="PANTHER" id="PTHR30313">
    <property type="entry name" value="DNA PRIMASE"/>
    <property type="match status" value="1"/>
</dbReference>
<keyword evidence="6" id="KW-1185">Reference proteome</keyword>
<name>A0A316EGT4_9BACT</name>
<protein>
    <submittedName>
        <fullName evidence="5">CHC2-type zinc finger protein</fullName>
    </submittedName>
</protein>
<dbReference type="GO" id="GO:0003677">
    <property type="term" value="F:DNA binding"/>
    <property type="evidence" value="ECO:0007669"/>
    <property type="project" value="InterPro"/>
</dbReference>
<dbReference type="AlphaFoldDB" id="A0A316EGT4"/>
<evidence type="ECO:0000313" key="5">
    <source>
        <dbReference type="EMBL" id="PWK28964.1"/>
    </source>
</evidence>
<gene>
    <name evidence="5" type="ORF">LV89_00517</name>
</gene>
<keyword evidence="2" id="KW-0863">Zinc-finger</keyword>
<evidence type="ECO:0000256" key="3">
    <source>
        <dbReference type="ARBA" id="ARBA00022833"/>
    </source>
</evidence>
<dbReference type="EMBL" id="QGGO01000002">
    <property type="protein sequence ID" value="PWK28964.1"/>
    <property type="molecule type" value="Genomic_DNA"/>
</dbReference>
<evidence type="ECO:0000256" key="1">
    <source>
        <dbReference type="ARBA" id="ARBA00022723"/>
    </source>
</evidence>